<keyword evidence="4" id="KW-0444">Lipid biosynthesis</keyword>
<keyword evidence="7 13" id="KW-0418">Kinase</keyword>
<keyword evidence="10" id="KW-0443">Lipid metabolism</keyword>
<keyword evidence="6" id="KW-0547">Nucleotide-binding</keyword>
<dbReference type="GO" id="GO:0006696">
    <property type="term" value="P:ergosterol biosynthetic process"/>
    <property type="evidence" value="ECO:0007669"/>
    <property type="project" value="TreeGrafter"/>
</dbReference>
<dbReference type="SUPFAM" id="SSF54211">
    <property type="entry name" value="Ribosomal protein S5 domain 2-like"/>
    <property type="match status" value="1"/>
</dbReference>
<evidence type="ECO:0000256" key="11">
    <source>
        <dbReference type="ARBA" id="ARBA00023221"/>
    </source>
</evidence>
<evidence type="ECO:0000256" key="4">
    <source>
        <dbReference type="ARBA" id="ARBA00022516"/>
    </source>
</evidence>
<comment type="caution">
    <text evidence="13">The sequence shown here is derived from an EMBL/GenBank/DDBJ whole genome shotgun (WGS) entry which is preliminary data.</text>
</comment>
<dbReference type="GO" id="GO:0005524">
    <property type="term" value="F:ATP binding"/>
    <property type="evidence" value="ECO:0007669"/>
    <property type="project" value="UniProtKB-KW"/>
</dbReference>
<dbReference type="GO" id="GO:0004631">
    <property type="term" value="F:phosphomevalonate kinase activity"/>
    <property type="evidence" value="ECO:0007669"/>
    <property type="project" value="UniProtKB-EC"/>
</dbReference>
<evidence type="ECO:0000256" key="10">
    <source>
        <dbReference type="ARBA" id="ARBA00023098"/>
    </source>
</evidence>
<keyword evidence="8" id="KW-0067">ATP-binding</keyword>
<name>A0A9W8A4T3_9FUNG</name>
<proteinExistence type="inferred from homology"/>
<evidence type="ECO:0000256" key="5">
    <source>
        <dbReference type="ARBA" id="ARBA00022679"/>
    </source>
</evidence>
<organism evidence="13 14">
    <name type="scientific">Tieghemiomyces parasiticus</name>
    <dbReference type="NCBI Taxonomy" id="78921"/>
    <lineage>
        <taxon>Eukaryota</taxon>
        <taxon>Fungi</taxon>
        <taxon>Fungi incertae sedis</taxon>
        <taxon>Zoopagomycota</taxon>
        <taxon>Kickxellomycotina</taxon>
        <taxon>Dimargaritomycetes</taxon>
        <taxon>Dimargaritales</taxon>
        <taxon>Dimargaritaceae</taxon>
        <taxon>Tieghemiomyces</taxon>
    </lineage>
</organism>
<keyword evidence="9" id="KW-0752">Steroid biosynthesis</keyword>
<comment type="catalytic activity">
    <reaction evidence="12">
        <text>(R)-5-phosphomevalonate + ATP = (R)-5-diphosphomevalonate + ADP</text>
        <dbReference type="Rhea" id="RHEA:16341"/>
        <dbReference type="ChEBI" id="CHEBI:30616"/>
        <dbReference type="ChEBI" id="CHEBI:57557"/>
        <dbReference type="ChEBI" id="CHEBI:58146"/>
        <dbReference type="ChEBI" id="CHEBI:456216"/>
        <dbReference type="EC" id="2.7.4.2"/>
    </reaction>
    <physiologicalReaction direction="left-to-right" evidence="12">
        <dbReference type="Rhea" id="RHEA:16342"/>
    </physiologicalReaction>
</comment>
<evidence type="ECO:0000313" key="14">
    <source>
        <dbReference type="Proteomes" id="UP001150569"/>
    </source>
</evidence>
<dbReference type="InterPro" id="IPR016005">
    <property type="entry name" value="Erg8"/>
</dbReference>
<evidence type="ECO:0000256" key="9">
    <source>
        <dbReference type="ARBA" id="ARBA00022955"/>
    </source>
</evidence>
<evidence type="ECO:0000313" key="13">
    <source>
        <dbReference type="EMBL" id="KAJ1922441.1"/>
    </source>
</evidence>
<dbReference type="PANTHER" id="PTHR31814:SF2">
    <property type="entry name" value="PHOSPHOMEVALONATE KINASE"/>
    <property type="match status" value="1"/>
</dbReference>
<dbReference type="InterPro" id="IPR020568">
    <property type="entry name" value="Ribosomal_Su5_D2-typ_SF"/>
</dbReference>
<protein>
    <recommendedName>
        <fullName evidence="3">phosphomevalonate kinase</fullName>
        <ecNumber evidence="3">2.7.4.2</ecNumber>
    </recommendedName>
</protein>
<gene>
    <name evidence="13" type="primary">ERG8_2</name>
    <name evidence="13" type="ORF">IWQ60_006518</name>
</gene>
<dbReference type="AlphaFoldDB" id="A0A9W8A4T3"/>
<evidence type="ECO:0000256" key="3">
    <source>
        <dbReference type="ARBA" id="ARBA00012958"/>
    </source>
</evidence>
<keyword evidence="11" id="KW-0753">Steroid metabolism</keyword>
<accession>A0A9W8A4T3</accession>
<dbReference type="EMBL" id="JANBPT010000394">
    <property type="protein sequence ID" value="KAJ1922441.1"/>
    <property type="molecule type" value="Genomic_DNA"/>
</dbReference>
<evidence type="ECO:0000256" key="1">
    <source>
        <dbReference type="ARBA" id="ARBA00005017"/>
    </source>
</evidence>
<dbReference type="InterPro" id="IPR014721">
    <property type="entry name" value="Ribsml_uS5_D2-typ_fold_subgr"/>
</dbReference>
<keyword evidence="14" id="KW-1185">Reference proteome</keyword>
<reference evidence="13" key="1">
    <citation type="submission" date="2022-07" db="EMBL/GenBank/DDBJ databases">
        <title>Phylogenomic reconstructions and comparative analyses of Kickxellomycotina fungi.</title>
        <authorList>
            <person name="Reynolds N.K."/>
            <person name="Stajich J.E."/>
            <person name="Barry K."/>
            <person name="Grigoriev I.V."/>
            <person name="Crous P."/>
            <person name="Smith M.E."/>
        </authorList>
    </citation>
    <scope>NUCLEOTIDE SEQUENCE</scope>
    <source>
        <strain evidence="13">RSA 861</strain>
    </source>
</reference>
<evidence type="ECO:0000256" key="2">
    <source>
        <dbReference type="ARBA" id="ARBA00006495"/>
    </source>
</evidence>
<keyword evidence="5 13" id="KW-0808">Transferase</keyword>
<dbReference type="GO" id="GO:0010142">
    <property type="term" value="P:farnesyl diphosphate biosynthetic process, mevalonate pathway"/>
    <property type="evidence" value="ECO:0007669"/>
    <property type="project" value="TreeGrafter"/>
</dbReference>
<evidence type="ECO:0000256" key="12">
    <source>
        <dbReference type="ARBA" id="ARBA00029326"/>
    </source>
</evidence>
<comment type="similarity">
    <text evidence="2">Belongs to the GHMP kinase family. Mevalonate kinase subfamily.</text>
</comment>
<sequence>MTARTVVSAPGKVLMAGGYLVLDRMYKGLVIGADARFYTLIQSVEPTAASGPITITVESPQFKDALWTYHATWSDEHSTYTLSNVGPTKNPFVAITINYTLNLAAYRLRDHDFPRRLGGGLKLVILGDNDFYSQQDKLKEQGRVCSTAALSSLPRFSAFPFPLHQVHKTGLGSSAALVTSMVCALMMHLGVDQISQAYPGSTVDSMTSPAFLRWVHHISQYCHCLAQGKIGSGFDVSAAVYGSHIYRRFSPSILEPIIPDEEMADNAPIIDIKLFCDTLCYSNPSWDNAIVPISLPPRFRLMLADVDSGSHTPSMVKKVLQWRKSSSCLAKNLFDRLQHHNKELITTMELLGKSAELNPTAYNQAVAHCRTVRAIHICDSLLSHPEVTLAPAATIDPAQYTKAMKDVAAAISHMAETFLTIRGLLRELGTKTDVPIEPPQQTELLDRCMEIPGVVMAGVPG</sequence>
<dbReference type="EC" id="2.7.4.2" evidence="3"/>
<evidence type="ECO:0000256" key="8">
    <source>
        <dbReference type="ARBA" id="ARBA00022840"/>
    </source>
</evidence>
<dbReference type="PANTHER" id="PTHR31814">
    <property type="match status" value="1"/>
</dbReference>
<evidence type="ECO:0000256" key="7">
    <source>
        <dbReference type="ARBA" id="ARBA00022777"/>
    </source>
</evidence>
<feature type="non-terminal residue" evidence="13">
    <location>
        <position position="1"/>
    </location>
</feature>
<dbReference type="InterPro" id="IPR035102">
    <property type="entry name" value="Phosphomevalonate_kinase"/>
</dbReference>
<dbReference type="Proteomes" id="UP001150569">
    <property type="component" value="Unassembled WGS sequence"/>
</dbReference>
<comment type="pathway">
    <text evidence="1">Isoprenoid biosynthesis; isopentenyl diphosphate biosynthesis via mevalonate pathway; isopentenyl diphosphate from (R)-mevalonate: step 2/3.</text>
</comment>
<dbReference type="GO" id="GO:0005777">
    <property type="term" value="C:peroxisome"/>
    <property type="evidence" value="ECO:0007669"/>
    <property type="project" value="TreeGrafter"/>
</dbReference>
<dbReference type="Gene3D" id="3.30.230.10">
    <property type="match status" value="1"/>
</dbReference>
<evidence type="ECO:0000256" key="6">
    <source>
        <dbReference type="ARBA" id="ARBA00022741"/>
    </source>
</evidence>
<dbReference type="GO" id="GO:0019287">
    <property type="term" value="P:isopentenyl diphosphate biosynthetic process, mevalonate pathway"/>
    <property type="evidence" value="ECO:0007669"/>
    <property type="project" value="TreeGrafter"/>
</dbReference>
<dbReference type="OrthoDB" id="10262935at2759"/>
<dbReference type="PIRSF" id="PIRSF017288">
    <property type="entry name" value="PMK_GHMP_euk"/>
    <property type="match status" value="1"/>
</dbReference>